<comment type="caution">
    <text evidence="2">The sequence shown here is derived from an EMBL/GenBank/DDBJ whole genome shotgun (WGS) entry which is preliminary data.</text>
</comment>
<evidence type="ECO:0000256" key="1">
    <source>
        <dbReference type="SAM" id="MobiDB-lite"/>
    </source>
</evidence>
<feature type="region of interest" description="Disordered" evidence="1">
    <location>
        <begin position="86"/>
        <end position="107"/>
    </location>
</feature>
<reference evidence="2 3" key="1">
    <citation type="journal article" date="2019" name="Commun. Biol.">
        <title>The bagworm genome reveals a unique fibroin gene that provides high tensile strength.</title>
        <authorList>
            <person name="Kono N."/>
            <person name="Nakamura H."/>
            <person name="Ohtoshi R."/>
            <person name="Tomita M."/>
            <person name="Numata K."/>
            <person name="Arakawa K."/>
        </authorList>
    </citation>
    <scope>NUCLEOTIDE SEQUENCE [LARGE SCALE GENOMIC DNA]</scope>
</reference>
<keyword evidence="3" id="KW-1185">Reference proteome</keyword>
<evidence type="ECO:0000313" key="3">
    <source>
        <dbReference type="Proteomes" id="UP000299102"/>
    </source>
</evidence>
<dbReference type="OrthoDB" id="425681at2759"/>
<name>A0A4C1Z5M9_EUMVA</name>
<gene>
    <name evidence="2" type="ORF">EVAR_49137_1</name>
</gene>
<dbReference type="EMBL" id="BGZK01001660">
    <property type="protein sequence ID" value="GBP84131.1"/>
    <property type="molecule type" value="Genomic_DNA"/>
</dbReference>
<organism evidence="2 3">
    <name type="scientific">Eumeta variegata</name>
    <name type="common">Bagworm moth</name>
    <name type="synonym">Eumeta japonica</name>
    <dbReference type="NCBI Taxonomy" id="151549"/>
    <lineage>
        <taxon>Eukaryota</taxon>
        <taxon>Metazoa</taxon>
        <taxon>Ecdysozoa</taxon>
        <taxon>Arthropoda</taxon>
        <taxon>Hexapoda</taxon>
        <taxon>Insecta</taxon>
        <taxon>Pterygota</taxon>
        <taxon>Neoptera</taxon>
        <taxon>Endopterygota</taxon>
        <taxon>Lepidoptera</taxon>
        <taxon>Glossata</taxon>
        <taxon>Ditrysia</taxon>
        <taxon>Tineoidea</taxon>
        <taxon>Psychidae</taxon>
        <taxon>Oiketicinae</taxon>
        <taxon>Eumeta</taxon>
    </lineage>
</organism>
<sequence>MQSLRSVCGVLQKVRYKNSDIKEWRSSKKAEVTRVERSMLRWFGHLENMNDSRLTKQIYRAYVCDGKIGKGRPRKSYTDRIASVLKKGPNFKHPKPTSLHEKIDGYQ</sequence>
<dbReference type="Proteomes" id="UP000299102">
    <property type="component" value="Unassembled WGS sequence"/>
</dbReference>
<evidence type="ECO:0000313" key="2">
    <source>
        <dbReference type="EMBL" id="GBP84131.1"/>
    </source>
</evidence>
<proteinExistence type="predicted"/>
<protein>
    <submittedName>
        <fullName evidence="2">Uncharacterized protein</fullName>
    </submittedName>
</protein>
<dbReference type="AlphaFoldDB" id="A0A4C1Z5M9"/>
<feature type="compositionally biased region" description="Basic and acidic residues" evidence="1">
    <location>
        <begin position="98"/>
        <end position="107"/>
    </location>
</feature>
<accession>A0A4C1Z5M9</accession>